<dbReference type="InterPro" id="IPR051684">
    <property type="entry name" value="Electron_Trans/Redox"/>
</dbReference>
<dbReference type="InterPro" id="IPR013783">
    <property type="entry name" value="Ig-like_fold"/>
</dbReference>
<dbReference type="GO" id="GO:0046872">
    <property type="term" value="F:metal ion binding"/>
    <property type="evidence" value="ECO:0007669"/>
    <property type="project" value="UniProtKB-KW"/>
</dbReference>
<keyword evidence="4" id="KW-0249">Electron transport</keyword>
<keyword evidence="1" id="KW-0813">Transport</keyword>
<dbReference type="InterPro" id="IPR017900">
    <property type="entry name" value="4Fe4S_Fe_S_CS"/>
</dbReference>
<feature type="transmembrane region" description="Helical" evidence="7">
    <location>
        <begin position="42"/>
        <end position="68"/>
    </location>
</feature>
<keyword evidence="7" id="KW-0472">Membrane</keyword>
<dbReference type="Pfam" id="PF13746">
    <property type="entry name" value="Fer4_18"/>
    <property type="match status" value="1"/>
</dbReference>
<dbReference type="Gene3D" id="2.60.40.10">
    <property type="entry name" value="Immunoglobulins"/>
    <property type="match status" value="1"/>
</dbReference>
<dbReference type="Proteomes" id="UP000007435">
    <property type="component" value="Chromosome"/>
</dbReference>
<dbReference type="InterPro" id="IPR017896">
    <property type="entry name" value="4Fe4S_Fe-S-bd"/>
</dbReference>
<dbReference type="SUPFAM" id="SSF54862">
    <property type="entry name" value="4Fe-4S ferredoxins"/>
    <property type="match status" value="1"/>
</dbReference>
<gene>
    <name evidence="9" type="ordered locus">Lbys_2757</name>
</gene>
<evidence type="ECO:0000256" key="7">
    <source>
        <dbReference type="SAM" id="Phobius"/>
    </source>
</evidence>
<dbReference type="OrthoDB" id="9811700at2"/>
<keyword evidence="6" id="KW-0411">Iron-sulfur</keyword>
<evidence type="ECO:0000256" key="4">
    <source>
        <dbReference type="ARBA" id="ARBA00022982"/>
    </source>
</evidence>
<dbReference type="PANTHER" id="PTHR30176:SF3">
    <property type="entry name" value="FERREDOXIN-TYPE PROTEIN NAPH"/>
    <property type="match status" value="1"/>
</dbReference>
<keyword evidence="5" id="KW-0408">Iron</keyword>
<evidence type="ECO:0000256" key="3">
    <source>
        <dbReference type="ARBA" id="ARBA00022723"/>
    </source>
</evidence>
<dbReference type="NCBIfam" id="TIGR02745">
    <property type="entry name" value="ccoG_rdxA_fixG"/>
    <property type="match status" value="1"/>
</dbReference>
<dbReference type="PANTHER" id="PTHR30176">
    <property type="entry name" value="FERREDOXIN-TYPE PROTEIN NAPH"/>
    <property type="match status" value="1"/>
</dbReference>
<keyword evidence="2" id="KW-0004">4Fe-4S</keyword>
<feature type="domain" description="4Fe-4S ferredoxin-type" evidence="8">
    <location>
        <begin position="259"/>
        <end position="287"/>
    </location>
</feature>
<sequence>MSSNLDFIDEAYRDSIGTVDKDGKRIWAYPKKPSGFYHNKRLIATAIFLLVFFSVPFIKISGAPLLMINIFERRFYIFGQLFLPQDSLVFSIGLITFFVFITLFTVVYGRVWCGWACPQTVFMEMVFRKIEYWIDGDRQQQKKLADSPWTKEKIFKRSLKYAVFALISIIIAHTAMAYLIGPEKVFQLITHSPSENLSGFIGLVAFTIIFFFVFTRLREQVCIAICPYGRLQGVLVGKNTMNVIYDWVRGEPRGRLKKGAVDVDKGDCIDCKLCTHVCPTNIDIRNGIQLECVNCTACIDACDEVMEKIQKPKGLIKFGSVESIETNKPFRISPRAIGYSVVLLILIGVEIFILAGRSQVEATVLRVPGQLYQERPNNRLSNLYNAQILNKSKDTLTIYLKSNSGVLNLVGQEQSVKVPSGQKKEVVFFIELDKTYIKKRKTELEVSLMSGDQEIETVKTTFLGYTNP</sequence>
<dbReference type="GO" id="GO:0005886">
    <property type="term" value="C:plasma membrane"/>
    <property type="evidence" value="ECO:0007669"/>
    <property type="project" value="TreeGrafter"/>
</dbReference>
<evidence type="ECO:0000256" key="5">
    <source>
        <dbReference type="ARBA" id="ARBA00023004"/>
    </source>
</evidence>
<proteinExistence type="predicted"/>
<dbReference type="eggNOG" id="COG0348">
    <property type="taxonomic scope" value="Bacteria"/>
</dbReference>
<accession>E4RQX6</accession>
<keyword evidence="7" id="KW-0812">Transmembrane</keyword>
<dbReference type="STRING" id="649349.Lbys_2757"/>
<protein>
    <submittedName>
        <fullName evidence="9">Cytochrome c oxidase accessory protein CcoG</fullName>
    </submittedName>
</protein>
<reference evidence="9 10" key="2">
    <citation type="journal article" date="2011" name="Stand. Genomic Sci.">
        <title>Complete genome sequence of Leadbetterella byssophila type strain (4M15).</title>
        <authorList>
            <person name="Abt B."/>
            <person name="Teshima H."/>
            <person name="Lucas S."/>
            <person name="Lapidus A."/>
            <person name="Del Rio T.G."/>
            <person name="Nolan M."/>
            <person name="Tice H."/>
            <person name="Cheng J.F."/>
            <person name="Pitluck S."/>
            <person name="Liolios K."/>
            <person name="Pagani I."/>
            <person name="Ivanova N."/>
            <person name="Mavromatis K."/>
            <person name="Pati A."/>
            <person name="Tapia R."/>
            <person name="Han C."/>
            <person name="Goodwin L."/>
            <person name="Chen A."/>
            <person name="Palaniappan K."/>
            <person name="Land M."/>
            <person name="Hauser L."/>
            <person name="Chang Y.J."/>
            <person name="Jeffries C.D."/>
            <person name="Rohde M."/>
            <person name="Goker M."/>
            <person name="Tindall B.J."/>
            <person name="Detter J.C."/>
            <person name="Woyke T."/>
            <person name="Bristow J."/>
            <person name="Eisen J.A."/>
            <person name="Markowitz V."/>
            <person name="Hugenholtz P."/>
            <person name="Klenk H.P."/>
            <person name="Kyrpides N.C."/>
        </authorList>
    </citation>
    <scope>NUCLEOTIDE SEQUENCE [LARGE SCALE GENOMIC DNA]</scope>
    <source>
        <strain evidence="10">DSM 17132 / JCM 16389 / KACC 11308 / NBRC 106382 / 4M15</strain>
    </source>
</reference>
<feature type="transmembrane region" description="Helical" evidence="7">
    <location>
        <begin position="88"/>
        <end position="109"/>
    </location>
</feature>
<organism evidence="9 10">
    <name type="scientific">Leadbetterella byssophila (strain DSM 17132 / JCM 16389 / KACC 11308 / NBRC 106382 / 4M15)</name>
    <dbReference type="NCBI Taxonomy" id="649349"/>
    <lineage>
        <taxon>Bacteria</taxon>
        <taxon>Pseudomonadati</taxon>
        <taxon>Bacteroidota</taxon>
        <taxon>Cytophagia</taxon>
        <taxon>Cytophagales</taxon>
        <taxon>Leadbetterellaceae</taxon>
        <taxon>Leadbetterella</taxon>
    </lineage>
</organism>
<dbReference type="Pfam" id="PF11614">
    <property type="entry name" value="FixG_C"/>
    <property type="match status" value="1"/>
</dbReference>
<dbReference type="Pfam" id="PF12801">
    <property type="entry name" value="Fer4_5"/>
    <property type="match status" value="1"/>
</dbReference>
<feature type="transmembrane region" description="Helical" evidence="7">
    <location>
        <begin position="200"/>
        <end position="217"/>
    </location>
</feature>
<dbReference type="EMBL" id="CP002305">
    <property type="protein sequence ID" value="ADQ18419.1"/>
    <property type="molecule type" value="Genomic_DNA"/>
</dbReference>
<evidence type="ECO:0000313" key="10">
    <source>
        <dbReference type="Proteomes" id="UP000007435"/>
    </source>
</evidence>
<feature type="transmembrane region" description="Helical" evidence="7">
    <location>
        <begin position="336"/>
        <end position="356"/>
    </location>
</feature>
<dbReference type="InterPro" id="IPR014116">
    <property type="entry name" value="Cyt_c_oxidase_cbb3_FixG"/>
</dbReference>
<evidence type="ECO:0000256" key="2">
    <source>
        <dbReference type="ARBA" id="ARBA00022485"/>
    </source>
</evidence>
<keyword evidence="7" id="KW-1133">Transmembrane helix</keyword>
<keyword evidence="10" id="KW-1185">Reference proteome</keyword>
<dbReference type="PROSITE" id="PS51379">
    <property type="entry name" value="4FE4S_FER_2"/>
    <property type="match status" value="1"/>
</dbReference>
<dbReference type="InterPro" id="IPR032879">
    <property type="entry name" value="FixG_C"/>
</dbReference>
<dbReference type="RefSeq" id="WP_013409451.1">
    <property type="nucleotide sequence ID" value="NC_014655.1"/>
</dbReference>
<dbReference type="GO" id="GO:0051539">
    <property type="term" value="F:4 iron, 4 sulfur cluster binding"/>
    <property type="evidence" value="ECO:0007669"/>
    <property type="project" value="UniProtKB-KW"/>
</dbReference>
<keyword evidence="3" id="KW-0479">Metal-binding</keyword>
<dbReference type="HOGENOM" id="CLU_032118_2_0_10"/>
<dbReference type="AlphaFoldDB" id="E4RQX6"/>
<evidence type="ECO:0000256" key="6">
    <source>
        <dbReference type="ARBA" id="ARBA00023014"/>
    </source>
</evidence>
<evidence type="ECO:0000259" key="8">
    <source>
        <dbReference type="PROSITE" id="PS51379"/>
    </source>
</evidence>
<feature type="transmembrane region" description="Helical" evidence="7">
    <location>
        <begin position="161"/>
        <end position="180"/>
    </location>
</feature>
<dbReference type="KEGG" id="lby:Lbys_2757"/>
<dbReference type="PROSITE" id="PS00198">
    <property type="entry name" value="4FE4S_FER_1"/>
    <property type="match status" value="1"/>
</dbReference>
<evidence type="ECO:0000313" key="9">
    <source>
        <dbReference type="EMBL" id="ADQ18419.1"/>
    </source>
</evidence>
<reference key="1">
    <citation type="submission" date="2010-11" db="EMBL/GenBank/DDBJ databases">
        <title>The complete genome of Leadbetterella byssophila DSM 17132.</title>
        <authorList>
            <consortium name="US DOE Joint Genome Institute (JGI-PGF)"/>
            <person name="Lucas S."/>
            <person name="Copeland A."/>
            <person name="Lapidus A."/>
            <person name="Glavina del Rio T."/>
            <person name="Dalin E."/>
            <person name="Tice H."/>
            <person name="Bruce D."/>
            <person name="Goodwin L."/>
            <person name="Pitluck S."/>
            <person name="Kyrpides N."/>
            <person name="Mavromatis K."/>
            <person name="Ivanova N."/>
            <person name="Teshima H."/>
            <person name="Brettin T."/>
            <person name="Detter J.C."/>
            <person name="Han C."/>
            <person name="Tapia R."/>
            <person name="Land M."/>
            <person name="Hauser L."/>
            <person name="Markowitz V."/>
            <person name="Cheng J.-F."/>
            <person name="Hugenholtz P."/>
            <person name="Woyke T."/>
            <person name="Wu D."/>
            <person name="Tindall B."/>
            <person name="Pomrenke H.G."/>
            <person name="Brambilla E."/>
            <person name="Klenk H.-P."/>
            <person name="Eisen J.A."/>
        </authorList>
    </citation>
    <scope>NUCLEOTIDE SEQUENCE [LARGE SCALE GENOMIC DNA]</scope>
    <source>
        <strain>DSM 17132</strain>
    </source>
</reference>
<evidence type="ECO:0000256" key="1">
    <source>
        <dbReference type="ARBA" id="ARBA00022448"/>
    </source>
</evidence>
<name>E4RQX6_LEAB4</name>
<dbReference type="Gene3D" id="3.30.70.20">
    <property type="match status" value="1"/>
</dbReference>